<dbReference type="AlphaFoldDB" id="A0A1G8EAK7"/>
<sequence length="445" mass="50734">MPKSYLHYYFFVILILLSSFKCFAIENTASILNNDSITSPHKINISNIKYLNLSTTYNGRPKIISAYDVPNGVTLSYSPNSNVEAGTYDITVTIYYKNKIIDVQLLTQVIKKKTYDHQVRLRKPRIAYTGKEIFLEVMGPIPPNTEIVYFNEKHTNVGVYFVHAFMFNKNYKSTVFSNYLEILKIPIDRQKIIFNSLQTPYDGTVKKLELKSTLPSEIQIFQINNAHTEVGTYKVKAYLYGGRNYISTIVERTLQITGKPTSTIPTTPDTSKLEFKAQEFIFVPNDPQPIKKIEITGELPKDVTVEYINNELQYPGSINPLAIIKYKEEIIDIKETTLKIESIKLPEITFPNETFEYKFDSITKKSTPYSLPLIDNLPETVQVDFIKNSQSEVGEYSVGMHASGPGYAAINNSINYEASNLTIKKAKLPPIVFRNKDFFYDGVPS</sequence>
<dbReference type="STRING" id="702745.SAMN05421818_1102"/>
<organism evidence="3 4">
    <name type="scientific">Myroides phaeus</name>
    <dbReference type="NCBI Taxonomy" id="702745"/>
    <lineage>
        <taxon>Bacteria</taxon>
        <taxon>Pseudomonadati</taxon>
        <taxon>Bacteroidota</taxon>
        <taxon>Flavobacteriia</taxon>
        <taxon>Flavobacteriales</taxon>
        <taxon>Flavobacteriaceae</taxon>
        <taxon>Myroides</taxon>
    </lineage>
</organism>
<name>A0A1G8EAK7_9FLAO</name>
<evidence type="ECO:0000256" key="1">
    <source>
        <dbReference type="SAM" id="SignalP"/>
    </source>
</evidence>
<dbReference type="InterPro" id="IPR043772">
    <property type="entry name" value="MBG_3"/>
</dbReference>
<reference evidence="4" key="1">
    <citation type="submission" date="2016-10" db="EMBL/GenBank/DDBJ databases">
        <authorList>
            <person name="Varghese N."/>
            <person name="Submissions S."/>
        </authorList>
    </citation>
    <scope>NUCLEOTIDE SEQUENCE [LARGE SCALE GENOMIC DNA]</scope>
    <source>
        <strain evidence="4">DSM 23313</strain>
    </source>
</reference>
<dbReference type="Proteomes" id="UP000243588">
    <property type="component" value="Unassembled WGS sequence"/>
</dbReference>
<accession>A0A1G8EAK7</accession>
<evidence type="ECO:0000259" key="2">
    <source>
        <dbReference type="Pfam" id="PF18887"/>
    </source>
</evidence>
<gene>
    <name evidence="3" type="ORF">SAMN05421818_1102</name>
</gene>
<evidence type="ECO:0000313" key="3">
    <source>
        <dbReference type="EMBL" id="SDH66945.1"/>
    </source>
</evidence>
<keyword evidence="4" id="KW-1185">Reference proteome</keyword>
<feature type="chain" id="PRO_5017213656" description="MBG domain-containing protein" evidence="1">
    <location>
        <begin position="25"/>
        <end position="445"/>
    </location>
</feature>
<feature type="domain" description="MBG" evidence="2">
    <location>
        <begin position="51"/>
        <end position="97"/>
    </location>
</feature>
<dbReference type="EMBL" id="FNDQ01000010">
    <property type="protein sequence ID" value="SDH66945.1"/>
    <property type="molecule type" value="Genomic_DNA"/>
</dbReference>
<evidence type="ECO:0000313" key="4">
    <source>
        <dbReference type="Proteomes" id="UP000243588"/>
    </source>
</evidence>
<proteinExistence type="predicted"/>
<protein>
    <recommendedName>
        <fullName evidence="2">MBG domain-containing protein</fullName>
    </recommendedName>
</protein>
<dbReference type="Pfam" id="PF18887">
    <property type="entry name" value="MBG_3"/>
    <property type="match status" value="1"/>
</dbReference>
<keyword evidence="1" id="KW-0732">Signal</keyword>
<feature type="signal peptide" evidence="1">
    <location>
        <begin position="1"/>
        <end position="24"/>
    </location>
</feature>